<keyword evidence="1" id="KW-0732">Signal</keyword>
<evidence type="ECO:0000256" key="1">
    <source>
        <dbReference type="SAM" id="SignalP"/>
    </source>
</evidence>
<reference evidence="3 4" key="1">
    <citation type="submission" date="2020-08" db="EMBL/GenBank/DDBJ databases">
        <title>Genomic Encyclopedia of Type Strains, Phase IV (KMG-IV): sequencing the most valuable type-strain genomes for metagenomic binning, comparative biology and taxonomic classification.</title>
        <authorList>
            <person name="Goeker M."/>
        </authorList>
    </citation>
    <scope>NUCLEOTIDE SEQUENCE [LARGE SCALE GENOMIC DNA]</scope>
    <source>
        <strain evidence="3 4">DSM 29781</strain>
    </source>
</reference>
<dbReference type="InterPro" id="IPR003646">
    <property type="entry name" value="SH3-like_bac-type"/>
</dbReference>
<evidence type="ECO:0000313" key="3">
    <source>
        <dbReference type="EMBL" id="MBB5273165.1"/>
    </source>
</evidence>
<gene>
    <name evidence="3" type="ORF">HNQ70_003193</name>
</gene>
<proteinExistence type="predicted"/>
<feature type="domain" description="SH3b" evidence="2">
    <location>
        <begin position="20"/>
        <end position="83"/>
    </location>
</feature>
<feature type="signal peptide" evidence="1">
    <location>
        <begin position="1"/>
        <end position="19"/>
    </location>
</feature>
<dbReference type="Proteomes" id="UP000532440">
    <property type="component" value="Unassembled WGS sequence"/>
</dbReference>
<feature type="chain" id="PRO_5031284404" evidence="1">
    <location>
        <begin position="20"/>
        <end position="146"/>
    </location>
</feature>
<dbReference type="InterPro" id="IPR010466">
    <property type="entry name" value="DUF1058"/>
</dbReference>
<protein>
    <submittedName>
        <fullName evidence="3">SH3-like domain-containing protein</fullName>
    </submittedName>
</protein>
<organism evidence="3 4">
    <name type="scientific">Quisquiliibacterium transsilvanicum</name>
    <dbReference type="NCBI Taxonomy" id="1549638"/>
    <lineage>
        <taxon>Bacteria</taxon>
        <taxon>Pseudomonadati</taxon>
        <taxon>Pseudomonadota</taxon>
        <taxon>Betaproteobacteria</taxon>
        <taxon>Burkholderiales</taxon>
        <taxon>Burkholderiaceae</taxon>
        <taxon>Quisquiliibacterium</taxon>
    </lineage>
</organism>
<keyword evidence="4" id="KW-1185">Reference proteome</keyword>
<evidence type="ECO:0000313" key="4">
    <source>
        <dbReference type="Proteomes" id="UP000532440"/>
    </source>
</evidence>
<dbReference type="Gene3D" id="2.30.30.40">
    <property type="entry name" value="SH3 Domains"/>
    <property type="match status" value="2"/>
</dbReference>
<comment type="caution">
    <text evidence="3">The sequence shown here is derived from an EMBL/GenBank/DDBJ whole genome shotgun (WGS) entry which is preliminary data.</text>
</comment>
<evidence type="ECO:0000259" key="2">
    <source>
        <dbReference type="PROSITE" id="PS51781"/>
    </source>
</evidence>
<name>A0A7W8HL82_9BURK</name>
<accession>A0A7W8HL82</accession>
<dbReference type="RefSeq" id="WP_183969491.1">
    <property type="nucleotide sequence ID" value="NZ_BAABEW010000024.1"/>
</dbReference>
<dbReference type="EMBL" id="JACHGB010000006">
    <property type="protein sequence ID" value="MBB5273165.1"/>
    <property type="molecule type" value="Genomic_DNA"/>
</dbReference>
<dbReference type="PROSITE" id="PS51781">
    <property type="entry name" value="SH3B"/>
    <property type="match status" value="1"/>
</dbReference>
<dbReference type="SMART" id="SM00287">
    <property type="entry name" value="SH3b"/>
    <property type="match status" value="2"/>
</dbReference>
<sequence>MIRAAVACFGLALAAAASAAEYGSVGGSGAVIYDGPSANAQKIFVAPPGMPVELLSLINKWVKVRDQTGQSFWIERGDISPKRTVVTTRVASVRSAPRDDASLSFRVRKGVLLELIGGTPGSGWAQVRHADGDTGFVRANEVWGFQ</sequence>
<dbReference type="AlphaFoldDB" id="A0A7W8HL82"/>
<dbReference type="Pfam" id="PF06347">
    <property type="entry name" value="SH3_4"/>
    <property type="match status" value="2"/>
</dbReference>